<comment type="subcellular location">
    <subcellularLocation>
        <location evidence="4">Cytoplasm</location>
    </subcellularLocation>
    <text evidence="4">Assembles at midcell at the inner surface of the cytoplasmic membrane.</text>
</comment>
<dbReference type="PANTHER" id="PTHR30314:SF3">
    <property type="entry name" value="MITOCHONDRIAL DIVISION PROTEIN FSZA"/>
    <property type="match status" value="1"/>
</dbReference>
<evidence type="ECO:0000256" key="3">
    <source>
        <dbReference type="ARBA" id="ARBA00023134"/>
    </source>
</evidence>
<feature type="domain" description="Tubulin/FtsZ 2-layer sandwich" evidence="9">
    <location>
        <begin position="217"/>
        <end position="336"/>
    </location>
</feature>
<feature type="binding site" evidence="4">
    <location>
        <begin position="32"/>
        <end position="36"/>
    </location>
    <ligand>
        <name>GTP</name>
        <dbReference type="ChEBI" id="CHEBI:37565"/>
    </ligand>
</feature>
<keyword evidence="4 6" id="KW-0132">Cell division</keyword>
<evidence type="ECO:0000256" key="7">
    <source>
        <dbReference type="SAM" id="MobiDB-lite"/>
    </source>
</evidence>
<dbReference type="InterPro" id="IPR045061">
    <property type="entry name" value="FtsZ/CetZ"/>
</dbReference>
<dbReference type="PANTHER" id="PTHR30314">
    <property type="entry name" value="CELL DIVISION PROTEIN FTSZ-RELATED"/>
    <property type="match status" value="1"/>
</dbReference>
<dbReference type="RefSeq" id="WP_004368627.1">
    <property type="nucleotide sequence ID" value="NZ_GL833118.1"/>
</dbReference>
<feature type="binding site" evidence="4">
    <location>
        <begin position="117"/>
        <end position="119"/>
    </location>
    <ligand>
        <name>GTP</name>
        <dbReference type="ChEBI" id="CHEBI:37565"/>
    </ligand>
</feature>
<comment type="similarity">
    <text evidence="1 4 6">Belongs to the FtsZ family.</text>
</comment>
<evidence type="ECO:0000256" key="4">
    <source>
        <dbReference type="HAMAP-Rule" id="MF_00909"/>
    </source>
</evidence>
<dbReference type="GO" id="GO:0043093">
    <property type="term" value="P:FtsZ-dependent cytokinesis"/>
    <property type="evidence" value="ECO:0007669"/>
    <property type="project" value="UniProtKB-UniRule"/>
</dbReference>
<feature type="compositionally biased region" description="Basic and acidic residues" evidence="7">
    <location>
        <begin position="456"/>
        <end position="470"/>
    </location>
</feature>
<dbReference type="InterPro" id="IPR008280">
    <property type="entry name" value="Tub_FtsZ_C"/>
</dbReference>
<dbReference type="PRINTS" id="PR00423">
    <property type="entry name" value="CELLDVISFTSZ"/>
</dbReference>
<dbReference type="EMBL" id="AEPE02000004">
    <property type="protein sequence ID" value="EFZ37275.1"/>
    <property type="molecule type" value="Genomic_DNA"/>
</dbReference>
<keyword evidence="4" id="KW-0963">Cytoplasm</keyword>
<evidence type="ECO:0000313" key="11">
    <source>
        <dbReference type="Proteomes" id="UP000005580"/>
    </source>
</evidence>
<dbReference type="Pfam" id="PF00091">
    <property type="entry name" value="Tubulin"/>
    <property type="match status" value="1"/>
</dbReference>
<evidence type="ECO:0000259" key="8">
    <source>
        <dbReference type="SMART" id="SM00864"/>
    </source>
</evidence>
<feature type="binding site" evidence="4">
    <location>
        <position position="152"/>
    </location>
    <ligand>
        <name>GTP</name>
        <dbReference type="ChEBI" id="CHEBI:37565"/>
    </ligand>
</feature>
<sequence length="488" mass="52986">MEEFDTMATPLVDFGYTEDKTKNIIKVIGVGGGGCNAVKNMYNEGITNVTFAVCNTDSQSLAKSPIPVKVPIGDTGLGAGADPKIGKAAAELSIDSIKRLLDDGTKMVFVTAGMGGGTGTGAAPVIAGAAKGMGILTIGIVTIPFYFEKKRKIIKALKGVEEMRRNVDALLIINNERICDIYTNSEVTIKNAFRRADQILCDATKSISELITVEGDINLDFCDVETTLRGGGGAIMAMGRAGGEHRVQKAIIDALDSPLLYGNDIDKARRILFNIYTSEKHPLFVREMTEIDAFMDALDPNIDVIWGVSDDNSLDEDAKVTILATGFADDFEYNNRACTEGLDEDYFESMIGKLYKSYQHTDLKTTENVAGNTAKCITRPVVKTDIDGIPVTVYAGGEAEEQEDTAGETTAGGRSIANELSATSSQKTVSAPERRQQTPENGYERTPQTTSLPQTDSRHEHERPSTFQNRMKELMKKITELTQDPEEK</sequence>
<proteinExistence type="inferred from homology"/>
<keyword evidence="3 4" id="KW-0342">GTP-binding</keyword>
<dbReference type="SUPFAM" id="SSF52490">
    <property type="entry name" value="Tubulin nucleotide-binding domain-like"/>
    <property type="match status" value="1"/>
</dbReference>
<keyword evidence="11" id="KW-1185">Reference proteome</keyword>
<dbReference type="SMART" id="SM00864">
    <property type="entry name" value="Tubulin"/>
    <property type="match status" value="1"/>
</dbReference>
<comment type="caution">
    <text evidence="10">The sequence shown here is derived from an EMBL/GenBank/DDBJ whole genome shotgun (WGS) entry which is preliminary data.</text>
</comment>
<organism evidence="10 11">
    <name type="scientific">Hoylesella oralis ATCC 33269</name>
    <dbReference type="NCBI Taxonomy" id="873533"/>
    <lineage>
        <taxon>Bacteria</taxon>
        <taxon>Pseudomonadati</taxon>
        <taxon>Bacteroidota</taxon>
        <taxon>Bacteroidia</taxon>
        <taxon>Bacteroidales</taxon>
        <taxon>Prevotellaceae</taxon>
        <taxon>Hoylesella</taxon>
    </lineage>
</organism>
<reference evidence="10" key="1">
    <citation type="submission" date="2011-01" db="EMBL/GenBank/DDBJ databases">
        <authorList>
            <person name="Muzny D."/>
            <person name="Qin X."/>
            <person name="Buhay C."/>
            <person name="Dugan-Rocha S."/>
            <person name="Ding Y."/>
            <person name="Chen G."/>
            <person name="Hawes A."/>
            <person name="Holder M."/>
            <person name="Jhangiani S."/>
            <person name="Johnson A."/>
            <person name="Khan Z."/>
            <person name="Li Z."/>
            <person name="Liu W."/>
            <person name="Liu X."/>
            <person name="Perez L."/>
            <person name="Shen H."/>
            <person name="Wang Q."/>
            <person name="Watt J."/>
            <person name="Xi L."/>
            <person name="Xin Y."/>
            <person name="Zhou J."/>
            <person name="Deng J."/>
            <person name="Jiang H."/>
            <person name="Liu Y."/>
            <person name="Qu J."/>
            <person name="Song X.-Z."/>
            <person name="Zhang L."/>
            <person name="Villasana D."/>
            <person name="Johnson A."/>
            <person name="Liu J."/>
            <person name="Liyanage D."/>
            <person name="Lorensuhewa L."/>
            <person name="Robinson T."/>
            <person name="Song A."/>
            <person name="Song B.-B."/>
            <person name="Dinh H."/>
            <person name="Thornton R."/>
            <person name="Coyle M."/>
            <person name="Francisco L."/>
            <person name="Jackson L."/>
            <person name="Javaid M."/>
            <person name="Korchina V."/>
            <person name="Kovar C."/>
            <person name="Mata R."/>
            <person name="Mathew T."/>
            <person name="Ngo R."/>
            <person name="Nguyen L."/>
            <person name="Nguyen N."/>
            <person name="Okwuonu G."/>
            <person name="Ongeri F."/>
            <person name="Pham C."/>
            <person name="Simmons D."/>
            <person name="Wilczek-Boney K."/>
            <person name="Hale W."/>
            <person name="Jakkamsetti A."/>
            <person name="Pham P."/>
            <person name="Ruth R."/>
            <person name="San Lucas F."/>
            <person name="Warren J."/>
            <person name="Zhang J."/>
            <person name="Zhao Z."/>
            <person name="Zhou C."/>
            <person name="Zhu D."/>
            <person name="Lee S."/>
            <person name="Bess C."/>
            <person name="Blankenburg K."/>
            <person name="Forbes L."/>
            <person name="Fu Q."/>
            <person name="Gubbala S."/>
            <person name="Hirani K."/>
            <person name="Jayaseelan J.C."/>
            <person name="Lara F."/>
            <person name="Munidasa M."/>
            <person name="Palculict T."/>
            <person name="Patil S."/>
            <person name="Pu L.-L."/>
            <person name="Saada N."/>
            <person name="Tang L."/>
            <person name="Weissenberger G."/>
            <person name="Zhu Y."/>
            <person name="Hemphill L."/>
            <person name="Shang Y."/>
            <person name="Youmans B."/>
            <person name="Ayvaz T."/>
            <person name="Ross M."/>
            <person name="Santibanez J."/>
            <person name="Aqrawi P."/>
            <person name="Gross S."/>
            <person name="Joshi V."/>
            <person name="Fowler G."/>
            <person name="Nazareth L."/>
            <person name="Reid J."/>
            <person name="Worley K."/>
            <person name="Petrosino J."/>
            <person name="Highlander S."/>
            <person name="Gibbs R."/>
        </authorList>
    </citation>
    <scope>NUCLEOTIDE SEQUENCE [LARGE SCALE GENOMIC DNA]</scope>
    <source>
        <strain evidence="10">ATCC 33269</strain>
    </source>
</reference>
<dbReference type="NCBIfam" id="TIGR00065">
    <property type="entry name" value="ftsZ"/>
    <property type="match status" value="1"/>
</dbReference>
<name>E7RQ82_9BACT</name>
<dbReference type="Gene3D" id="3.30.1330.20">
    <property type="entry name" value="Tubulin/FtsZ, C-terminal domain"/>
    <property type="match status" value="1"/>
</dbReference>
<dbReference type="AlphaFoldDB" id="E7RQ82"/>
<dbReference type="GO" id="GO:0003924">
    <property type="term" value="F:GTPase activity"/>
    <property type="evidence" value="ECO:0007669"/>
    <property type="project" value="UniProtKB-UniRule"/>
</dbReference>
<dbReference type="Gene3D" id="3.40.50.1440">
    <property type="entry name" value="Tubulin/FtsZ, GTPase domain"/>
    <property type="match status" value="1"/>
</dbReference>
<dbReference type="PROSITE" id="PS01135">
    <property type="entry name" value="FTSZ_2"/>
    <property type="match status" value="1"/>
</dbReference>
<dbReference type="InterPro" id="IPR018316">
    <property type="entry name" value="Tubulin/FtsZ_2-layer-sand-dom"/>
</dbReference>
<keyword evidence="4 6" id="KW-0717">Septation</keyword>
<dbReference type="STRING" id="28134.SAMN05444288_1548"/>
<evidence type="ECO:0000256" key="1">
    <source>
        <dbReference type="ARBA" id="ARBA00009690"/>
    </source>
</evidence>
<dbReference type="eggNOG" id="COG0206">
    <property type="taxonomic scope" value="Bacteria"/>
</dbReference>
<dbReference type="InterPro" id="IPR024757">
    <property type="entry name" value="FtsZ_C"/>
</dbReference>
<keyword evidence="2 4" id="KW-0547">Nucleotide-binding</keyword>
<dbReference type="HAMAP" id="MF_00909">
    <property type="entry name" value="FtsZ"/>
    <property type="match status" value="1"/>
</dbReference>
<dbReference type="InterPro" id="IPR003008">
    <property type="entry name" value="Tubulin_FtsZ_GTPase"/>
</dbReference>
<feature type="region of interest" description="Disordered" evidence="7">
    <location>
        <begin position="394"/>
        <end position="470"/>
    </location>
</feature>
<protein>
    <recommendedName>
        <fullName evidence="4 5">Cell division protein FtsZ</fullName>
    </recommendedName>
</protein>
<dbReference type="SMART" id="SM00865">
    <property type="entry name" value="Tubulin_C"/>
    <property type="match status" value="1"/>
</dbReference>
<dbReference type="SUPFAM" id="SSF55307">
    <property type="entry name" value="Tubulin C-terminal domain-like"/>
    <property type="match status" value="1"/>
</dbReference>
<feature type="domain" description="Tubulin/FtsZ GTPase" evidence="8">
    <location>
        <begin position="24"/>
        <end position="215"/>
    </location>
</feature>
<evidence type="ECO:0000313" key="10">
    <source>
        <dbReference type="EMBL" id="EFZ37275.1"/>
    </source>
</evidence>
<accession>E7RQ82</accession>
<dbReference type="HOGENOM" id="CLU_024865_0_1_10"/>
<dbReference type="InterPro" id="IPR036525">
    <property type="entry name" value="Tubulin/FtsZ_GTPase_sf"/>
</dbReference>
<keyword evidence="4 6" id="KW-0131">Cell cycle</keyword>
<dbReference type="GO" id="GO:0051258">
    <property type="term" value="P:protein polymerization"/>
    <property type="evidence" value="ECO:0007669"/>
    <property type="project" value="UniProtKB-UniRule"/>
</dbReference>
<evidence type="ECO:0000256" key="2">
    <source>
        <dbReference type="ARBA" id="ARBA00022741"/>
    </source>
</evidence>
<dbReference type="CDD" id="cd02201">
    <property type="entry name" value="FtsZ_type1"/>
    <property type="match status" value="1"/>
</dbReference>
<feature type="binding site" evidence="4">
    <location>
        <position position="197"/>
    </location>
    <ligand>
        <name>GTP</name>
        <dbReference type="ChEBI" id="CHEBI:37565"/>
    </ligand>
</feature>
<comment type="subunit">
    <text evidence="4">Homodimer. Polymerizes to form a dynamic ring structure in a strictly GTP-dependent manner. Interacts directly with several other division proteins.</text>
</comment>
<evidence type="ECO:0000256" key="5">
    <source>
        <dbReference type="NCBIfam" id="TIGR00065"/>
    </source>
</evidence>
<dbReference type="InterPro" id="IPR020805">
    <property type="entry name" value="Cell_div_FtsZ_CS"/>
</dbReference>
<dbReference type="GO" id="GO:0005737">
    <property type="term" value="C:cytoplasm"/>
    <property type="evidence" value="ECO:0007669"/>
    <property type="project" value="UniProtKB-SubCell"/>
</dbReference>
<feature type="compositionally biased region" description="Polar residues" evidence="7">
    <location>
        <begin position="418"/>
        <end position="429"/>
    </location>
</feature>
<dbReference type="GO" id="GO:0000917">
    <property type="term" value="P:division septum assembly"/>
    <property type="evidence" value="ECO:0007669"/>
    <property type="project" value="UniProtKB-KW"/>
</dbReference>
<dbReference type="InterPro" id="IPR000158">
    <property type="entry name" value="Cell_div_FtsZ"/>
</dbReference>
<feature type="compositionally biased region" description="Polar residues" evidence="7">
    <location>
        <begin position="446"/>
        <end position="455"/>
    </location>
</feature>
<dbReference type="Pfam" id="PF12327">
    <property type="entry name" value="FtsZ_C"/>
    <property type="match status" value="1"/>
</dbReference>
<dbReference type="GO" id="GO:0005525">
    <property type="term" value="F:GTP binding"/>
    <property type="evidence" value="ECO:0007669"/>
    <property type="project" value="UniProtKB-UniRule"/>
</dbReference>
<dbReference type="Proteomes" id="UP000005580">
    <property type="component" value="Unassembled WGS sequence"/>
</dbReference>
<comment type="function">
    <text evidence="4 6">Essential cell division protein that forms a contractile ring structure (Z ring) at the future cell division site. The regulation of the ring assembly controls the timing and the location of cell division. One of the functions of the FtsZ ring is to recruit other cell division proteins to the septum to produce a new cell wall between the dividing cells. Binds GTP and shows GTPase activity.</text>
</comment>
<evidence type="ECO:0000259" key="9">
    <source>
        <dbReference type="SMART" id="SM00865"/>
    </source>
</evidence>
<dbReference type="InterPro" id="IPR037103">
    <property type="entry name" value="Tubulin/FtsZ-like_C"/>
</dbReference>
<gene>
    <name evidence="4 10" type="primary">ftsZ</name>
    <name evidence="10" type="ORF">HMPREF0663_11333</name>
</gene>
<evidence type="ECO:0000256" key="6">
    <source>
        <dbReference type="RuleBase" id="RU000631"/>
    </source>
</evidence>
<dbReference type="GO" id="GO:0032153">
    <property type="term" value="C:cell division site"/>
    <property type="evidence" value="ECO:0007669"/>
    <property type="project" value="UniProtKB-UniRule"/>
</dbReference>
<feature type="binding site" evidence="4">
    <location>
        <position position="148"/>
    </location>
    <ligand>
        <name>GTP</name>
        <dbReference type="ChEBI" id="CHEBI:37565"/>
    </ligand>
</feature>